<sequence length="102" mass="11106">MRTVDSSDLSLVVSLSSRSAFINDNVTLCNHLARLSLNLSSLDLSSLLSFGIHHSADLSLVQPSSDLRSPSRLAFIRSQISLDLSLFLFNALISFDISLLTP</sequence>
<organism evidence="1 2">
    <name type="scientific">Citrullus colocynthis</name>
    <name type="common">colocynth</name>
    <dbReference type="NCBI Taxonomy" id="252529"/>
    <lineage>
        <taxon>Eukaryota</taxon>
        <taxon>Viridiplantae</taxon>
        <taxon>Streptophyta</taxon>
        <taxon>Embryophyta</taxon>
        <taxon>Tracheophyta</taxon>
        <taxon>Spermatophyta</taxon>
        <taxon>Magnoliopsida</taxon>
        <taxon>eudicotyledons</taxon>
        <taxon>Gunneridae</taxon>
        <taxon>Pentapetalae</taxon>
        <taxon>rosids</taxon>
        <taxon>fabids</taxon>
        <taxon>Cucurbitales</taxon>
        <taxon>Cucurbitaceae</taxon>
        <taxon>Benincaseae</taxon>
        <taxon>Citrullus</taxon>
    </lineage>
</organism>
<reference evidence="1 2" key="1">
    <citation type="submission" date="2024-03" db="EMBL/GenBank/DDBJ databases">
        <authorList>
            <person name="Gkanogiannis A."/>
            <person name="Becerra Lopez-Lavalle L."/>
        </authorList>
    </citation>
    <scope>NUCLEOTIDE SEQUENCE [LARGE SCALE GENOMIC DNA]</scope>
</reference>
<keyword evidence="2" id="KW-1185">Reference proteome</keyword>
<dbReference type="EMBL" id="OZ021738">
    <property type="protein sequence ID" value="CAK9319931.1"/>
    <property type="molecule type" value="Genomic_DNA"/>
</dbReference>
<name>A0ABP0YK44_9ROSI</name>
<gene>
    <name evidence="1" type="ORF">CITCOLO1_LOCUS11958</name>
</gene>
<proteinExistence type="predicted"/>
<evidence type="ECO:0000313" key="1">
    <source>
        <dbReference type="EMBL" id="CAK9319931.1"/>
    </source>
</evidence>
<protein>
    <submittedName>
        <fullName evidence="1">Uncharacterized protein</fullName>
    </submittedName>
</protein>
<dbReference type="Proteomes" id="UP001642487">
    <property type="component" value="Chromosome 4"/>
</dbReference>
<accession>A0ABP0YK44</accession>
<evidence type="ECO:0000313" key="2">
    <source>
        <dbReference type="Proteomes" id="UP001642487"/>
    </source>
</evidence>